<dbReference type="AlphaFoldDB" id="A0ABD0LMQ1"/>
<feature type="non-terminal residue" evidence="1">
    <location>
        <position position="95"/>
    </location>
</feature>
<evidence type="ECO:0000313" key="1">
    <source>
        <dbReference type="EMBL" id="KAK7500322.1"/>
    </source>
</evidence>
<protein>
    <submittedName>
        <fullName evidence="1">Uncharacterized protein</fullName>
    </submittedName>
</protein>
<evidence type="ECO:0000313" key="2">
    <source>
        <dbReference type="Proteomes" id="UP001519460"/>
    </source>
</evidence>
<organism evidence="1 2">
    <name type="scientific">Batillaria attramentaria</name>
    <dbReference type="NCBI Taxonomy" id="370345"/>
    <lineage>
        <taxon>Eukaryota</taxon>
        <taxon>Metazoa</taxon>
        <taxon>Spiralia</taxon>
        <taxon>Lophotrochozoa</taxon>
        <taxon>Mollusca</taxon>
        <taxon>Gastropoda</taxon>
        <taxon>Caenogastropoda</taxon>
        <taxon>Sorbeoconcha</taxon>
        <taxon>Cerithioidea</taxon>
        <taxon>Batillariidae</taxon>
        <taxon>Batillaria</taxon>
    </lineage>
</organism>
<dbReference type="EMBL" id="JACVVK020000038">
    <property type="protein sequence ID" value="KAK7500322.1"/>
    <property type="molecule type" value="Genomic_DNA"/>
</dbReference>
<comment type="caution">
    <text evidence="1">The sequence shown here is derived from an EMBL/GenBank/DDBJ whole genome shotgun (WGS) entry which is preliminary data.</text>
</comment>
<gene>
    <name evidence="1" type="ORF">BaRGS_00008545</name>
</gene>
<sequence length="95" mass="10507">VQQLHHGFRTAAVWFSGSLSQRATHLGRFSEIQVDVLSRMFAGISGLEDDQVMRKCDLTRFVSSGRPMRRGMIDSNASDVIVSVGGWLELQPGQS</sequence>
<feature type="non-terminal residue" evidence="1">
    <location>
        <position position="1"/>
    </location>
</feature>
<accession>A0ABD0LMQ1</accession>
<reference evidence="1 2" key="1">
    <citation type="journal article" date="2023" name="Sci. Data">
        <title>Genome assembly of the Korean intertidal mud-creeper Batillaria attramentaria.</title>
        <authorList>
            <person name="Patra A.K."/>
            <person name="Ho P.T."/>
            <person name="Jun S."/>
            <person name="Lee S.J."/>
            <person name="Kim Y."/>
            <person name="Won Y.J."/>
        </authorList>
    </citation>
    <scope>NUCLEOTIDE SEQUENCE [LARGE SCALE GENOMIC DNA]</scope>
    <source>
        <strain evidence="1">Wonlab-2016</strain>
    </source>
</reference>
<keyword evidence="2" id="KW-1185">Reference proteome</keyword>
<name>A0ABD0LMQ1_9CAEN</name>
<proteinExistence type="predicted"/>
<dbReference type="Proteomes" id="UP001519460">
    <property type="component" value="Unassembled WGS sequence"/>
</dbReference>